<evidence type="ECO:0000256" key="1">
    <source>
        <dbReference type="SAM" id="Phobius"/>
    </source>
</evidence>
<sequence length="109" mass="12540">SVFIFKEGKKKTIMGNCMLLLRITNLLLLFYFCISLVIFLPSKKQLYFFYNFMNLFVGNLSDRSQKVAGELSHFTLFLFGNSSFKKKKKNKDALVMLTCAAAVFGRVEN</sequence>
<organism evidence="2 3">
    <name type="scientific">Parasponia andersonii</name>
    <name type="common">Sponia andersonii</name>
    <dbReference type="NCBI Taxonomy" id="3476"/>
    <lineage>
        <taxon>Eukaryota</taxon>
        <taxon>Viridiplantae</taxon>
        <taxon>Streptophyta</taxon>
        <taxon>Embryophyta</taxon>
        <taxon>Tracheophyta</taxon>
        <taxon>Spermatophyta</taxon>
        <taxon>Magnoliopsida</taxon>
        <taxon>eudicotyledons</taxon>
        <taxon>Gunneridae</taxon>
        <taxon>Pentapetalae</taxon>
        <taxon>rosids</taxon>
        <taxon>fabids</taxon>
        <taxon>Rosales</taxon>
        <taxon>Cannabaceae</taxon>
        <taxon>Parasponia</taxon>
    </lineage>
</organism>
<keyword evidence="1" id="KW-1133">Transmembrane helix</keyword>
<feature type="transmembrane region" description="Helical" evidence="1">
    <location>
        <begin position="20"/>
        <end position="40"/>
    </location>
</feature>
<dbReference type="AlphaFoldDB" id="A0A2P5CMK2"/>
<evidence type="ECO:0000313" key="2">
    <source>
        <dbReference type="EMBL" id="PON62279.1"/>
    </source>
</evidence>
<accession>A0A2P5CMK2</accession>
<protein>
    <submittedName>
        <fullName evidence="2">Uncharacterized protein</fullName>
    </submittedName>
</protein>
<reference evidence="3" key="1">
    <citation type="submission" date="2016-06" db="EMBL/GenBank/DDBJ databases">
        <title>Parallel loss of symbiosis genes in relatives of nitrogen-fixing non-legume Parasponia.</title>
        <authorList>
            <person name="Van Velzen R."/>
            <person name="Holmer R."/>
            <person name="Bu F."/>
            <person name="Rutten L."/>
            <person name="Van Zeijl A."/>
            <person name="Liu W."/>
            <person name="Santuari L."/>
            <person name="Cao Q."/>
            <person name="Sharma T."/>
            <person name="Shen D."/>
            <person name="Roswanjaya Y."/>
            <person name="Wardhani T."/>
            <person name="Kalhor M.S."/>
            <person name="Jansen J."/>
            <person name="Van den Hoogen J."/>
            <person name="Gungor B."/>
            <person name="Hartog M."/>
            <person name="Hontelez J."/>
            <person name="Verver J."/>
            <person name="Yang W.-C."/>
            <person name="Schijlen E."/>
            <person name="Repin R."/>
            <person name="Schilthuizen M."/>
            <person name="Schranz E."/>
            <person name="Heidstra R."/>
            <person name="Miyata K."/>
            <person name="Fedorova E."/>
            <person name="Kohlen W."/>
            <person name="Bisseling T."/>
            <person name="Smit S."/>
            <person name="Geurts R."/>
        </authorList>
    </citation>
    <scope>NUCLEOTIDE SEQUENCE [LARGE SCALE GENOMIC DNA]</scope>
    <source>
        <strain evidence="3">cv. WU1-14</strain>
    </source>
</reference>
<dbReference type="OrthoDB" id="10452726at2759"/>
<feature type="non-terminal residue" evidence="2">
    <location>
        <position position="1"/>
    </location>
</feature>
<gene>
    <name evidence="2" type="ORF">PanWU01x14_139790</name>
</gene>
<evidence type="ECO:0000313" key="3">
    <source>
        <dbReference type="Proteomes" id="UP000237105"/>
    </source>
</evidence>
<dbReference type="Proteomes" id="UP000237105">
    <property type="component" value="Unassembled WGS sequence"/>
</dbReference>
<dbReference type="EMBL" id="JXTB01000114">
    <property type="protein sequence ID" value="PON62279.1"/>
    <property type="molecule type" value="Genomic_DNA"/>
</dbReference>
<keyword evidence="3" id="KW-1185">Reference proteome</keyword>
<name>A0A2P5CMK2_PARAD</name>
<keyword evidence="1" id="KW-0472">Membrane</keyword>
<proteinExistence type="predicted"/>
<keyword evidence="1" id="KW-0812">Transmembrane</keyword>
<comment type="caution">
    <text evidence="2">The sequence shown here is derived from an EMBL/GenBank/DDBJ whole genome shotgun (WGS) entry which is preliminary data.</text>
</comment>